<gene>
    <name evidence="2" type="ORF">RSO01_09800</name>
</gene>
<dbReference type="EMBL" id="BKAJ01000018">
    <property type="protein sequence ID" value="GEP53814.1"/>
    <property type="molecule type" value="Genomic_DNA"/>
</dbReference>
<evidence type="ECO:0008006" key="4">
    <source>
        <dbReference type="Google" id="ProtNLM"/>
    </source>
</evidence>
<sequence length="226" mass="24644">MKGLTALLALLFLSTEAAWAQTGESAEQLIARWTASDTTCRNPAAPAVDAVGACEQRDTLAKVLALAGLCHAPAADRSAPVWTRCAGRGQQEATRATSQFQRMGGVFVLSARLADSTQVYFIVDSGAATVQIPAEAVEEMKRNGTLTDADFMGERRFILADGRGMQQRVFRLRSLQIGDRTMENVLATMGAPKSRALLGQSFLRRLNWWKIDNVRNAIEFEFTGAF</sequence>
<evidence type="ECO:0000256" key="1">
    <source>
        <dbReference type="SAM" id="SignalP"/>
    </source>
</evidence>
<proteinExistence type="predicted"/>
<dbReference type="Gene3D" id="2.40.70.10">
    <property type="entry name" value="Acid Proteases"/>
    <property type="match status" value="1"/>
</dbReference>
<evidence type="ECO:0000313" key="3">
    <source>
        <dbReference type="Proteomes" id="UP000321058"/>
    </source>
</evidence>
<keyword evidence="3" id="KW-1185">Reference proteome</keyword>
<dbReference type="InterPro" id="IPR021109">
    <property type="entry name" value="Peptidase_aspartic_dom_sf"/>
</dbReference>
<dbReference type="RefSeq" id="WP_170302852.1">
    <property type="nucleotide sequence ID" value="NZ_BKAJ01000018.1"/>
</dbReference>
<feature type="signal peptide" evidence="1">
    <location>
        <begin position="1"/>
        <end position="20"/>
    </location>
</feature>
<comment type="caution">
    <text evidence="2">The sequence shown here is derived from an EMBL/GenBank/DDBJ whole genome shotgun (WGS) entry which is preliminary data.</text>
</comment>
<dbReference type="CDD" id="cd05483">
    <property type="entry name" value="retropepsin_like_bacteria"/>
    <property type="match status" value="1"/>
</dbReference>
<reference evidence="2 3" key="1">
    <citation type="submission" date="2019-07" db="EMBL/GenBank/DDBJ databases">
        <title>Whole genome shotgun sequence of Reyranella soli NBRC 108950.</title>
        <authorList>
            <person name="Hosoyama A."/>
            <person name="Uohara A."/>
            <person name="Ohji S."/>
            <person name="Ichikawa N."/>
        </authorList>
    </citation>
    <scope>NUCLEOTIDE SEQUENCE [LARGE SCALE GENOMIC DNA]</scope>
    <source>
        <strain evidence="2 3">NBRC 108950</strain>
    </source>
</reference>
<dbReference type="InterPro" id="IPR034122">
    <property type="entry name" value="Retropepsin-like_bacterial"/>
</dbReference>
<accession>A0A512N4B1</accession>
<keyword evidence="1" id="KW-0732">Signal</keyword>
<feature type="chain" id="PRO_5021709040" description="Peptidase A2 domain-containing protein" evidence="1">
    <location>
        <begin position="21"/>
        <end position="226"/>
    </location>
</feature>
<evidence type="ECO:0000313" key="2">
    <source>
        <dbReference type="EMBL" id="GEP53814.1"/>
    </source>
</evidence>
<dbReference type="Proteomes" id="UP000321058">
    <property type="component" value="Unassembled WGS sequence"/>
</dbReference>
<protein>
    <recommendedName>
        <fullName evidence="4">Peptidase A2 domain-containing protein</fullName>
    </recommendedName>
</protein>
<name>A0A512N4B1_9HYPH</name>
<dbReference type="AlphaFoldDB" id="A0A512N4B1"/>
<dbReference type="SUPFAM" id="SSF50630">
    <property type="entry name" value="Acid proteases"/>
    <property type="match status" value="1"/>
</dbReference>
<dbReference type="Pfam" id="PF13975">
    <property type="entry name" value="gag-asp_proteas"/>
    <property type="match status" value="1"/>
</dbReference>
<organism evidence="2 3">
    <name type="scientific">Reyranella soli</name>
    <dbReference type="NCBI Taxonomy" id="1230389"/>
    <lineage>
        <taxon>Bacteria</taxon>
        <taxon>Pseudomonadati</taxon>
        <taxon>Pseudomonadota</taxon>
        <taxon>Alphaproteobacteria</taxon>
        <taxon>Hyphomicrobiales</taxon>
        <taxon>Reyranellaceae</taxon>
        <taxon>Reyranella</taxon>
    </lineage>
</organism>